<dbReference type="InterPro" id="IPR020845">
    <property type="entry name" value="AMP-binding_CS"/>
</dbReference>
<dbReference type="OMA" id="ASIRYTW"/>
<dbReference type="GO" id="GO:0004568">
    <property type="term" value="F:chitinase activity"/>
    <property type="evidence" value="ECO:0007669"/>
    <property type="project" value="InterPro"/>
</dbReference>
<dbReference type="CDD" id="cd00325">
    <property type="entry name" value="chitinase_GH19"/>
    <property type="match status" value="1"/>
</dbReference>
<dbReference type="SUPFAM" id="SSF53955">
    <property type="entry name" value="Lysozyme-like"/>
    <property type="match status" value="1"/>
</dbReference>
<dbReference type="InterPro" id="IPR000726">
    <property type="entry name" value="Glyco_hydro_19_cat"/>
</dbReference>
<dbReference type="Gene3D" id="1.10.530.10">
    <property type="match status" value="1"/>
</dbReference>
<dbReference type="SUPFAM" id="SSF56801">
    <property type="entry name" value="Acetyl-CoA synthetase-like"/>
    <property type="match status" value="1"/>
</dbReference>
<dbReference type="PROSITE" id="PS00455">
    <property type="entry name" value="AMP_BINDING"/>
    <property type="match status" value="1"/>
</dbReference>
<dbReference type="Pfam" id="PF00182">
    <property type="entry name" value="Glyco_hydro_19"/>
    <property type="match status" value="1"/>
</dbReference>
<organism evidence="14 15">
    <name type="scientific">Cannabis sativa</name>
    <name type="common">Hemp</name>
    <name type="synonym">Marijuana</name>
    <dbReference type="NCBI Taxonomy" id="3483"/>
    <lineage>
        <taxon>Eukaryota</taxon>
        <taxon>Viridiplantae</taxon>
        <taxon>Streptophyta</taxon>
        <taxon>Embryophyta</taxon>
        <taxon>Tracheophyta</taxon>
        <taxon>Spermatophyta</taxon>
        <taxon>Magnoliopsida</taxon>
        <taxon>eudicotyledons</taxon>
        <taxon>Gunneridae</taxon>
        <taxon>Pentapetalae</taxon>
        <taxon>rosids</taxon>
        <taxon>fabids</taxon>
        <taxon>Rosales</taxon>
        <taxon>Cannabaceae</taxon>
        <taxon>Cannabis</taxon>
    </lineage>
</organism>
<dbReference type="Pfam" id="PF12854">
    <property type="entry name" value="PPR_1"/>
    <property type="match status" value="1"/>
</dbReference>
<dbReference type="PANTHER" id="PTHR43859:SF11">
    <property type="entry name" value="4-COUMARATE--COA LIGASE"/>
    <property type="match status" value="1"/>
</dbReference>
<dbReference type="AlphaFoldDB" id="A0A803NKL1"/>
<keyword evidence="5" id="KW-0147">Chitin-binding</keyword>
<feature type="repeat" description="PPR" evidence="9">
    <location>
        <begin position="807"/>
        <end position="841"/>
    </location>
</feature>
<evidence type="ECO:0000313" key="14">
    <source>
        <dbReference type="EnsemblPlants" id="cds.evm.model.01.23"/>
    </source>
</evidence>
<reference evidence="14" key="1">
    <citation type="submission" date="2018-11" db="EMBL/GenBank/DDBJ databases">
        <authorList>
            <person name="Grassa J C."/>
        </authorList>
    </citation>
    <scope>NUCLEOTIDE SEQUENCE [LARGE SCALE GENOMIC DNA]</scope>
</reference>
<protein>
    <submittedName>
        <fullName evidence="14">Uncharacterized protein</fullName>
    </submittedName>
</protein>
<keyword evidence="8" id="KW-0067">ATP-binding</keyword>
<feature type="repeat" description="PPR" evidence="9">
    <location>
        <begin position="912"/>
        <end position="946"/>
    </location>
</feature>
<dbReference type="EMBL" id="UZAU01000001">
    <property type="status" value="NOT_ANNOTATED_CDS"/>
    <property type="molecule type" value="Genomic_DNA"/>
</dbReference>
<feature type="repeat" description="PPR" evidence="9">
    <location>
        <begin position="877"/>
        <end position="911"/>
    </location>
</feature>
<dbReference type="InterPro" id="IPR000873">
    <property type="entry name" value="AMP-dep_synth/lig_dom"/>
</dbReference>
<evidence type="ECO:0000256" key="3">
    <source>
        <dbReference type="ARBA" id="ARBA00022490"/>
    </source>
</evidence>
<name>A0A803NKL1_CANSA</name>
<evidence type="ECO:0000259" key="12">
    <source>
        <dbReference type="Pfam" id="PF00501"/>
    </source>
</evidence>
<keyword evidence="15" id="KW-1185">Reference proteome</keyword>
<keyword evidence="4" id="KW-0436">Ligase</keyword>
<dbReference type="InterPro" id="IPR002885">
    <property type="entry name" value="PPR_rpt"/>
</dbReference>
<keyword evidence="6" id="KW-0677">Repeat</keyword>
<dbReference type="SUPFAM" id="SSF81901">
    <property type="entry name" value="HCP-like"/>
    <property type="match status" value="1"/>
</dbReference>
<dbReference type="InterPro" id="IPR023346">
    <property type="entry name" value="Lysozyme-like_dom_sf"/>
</dbReference>
<feature type="repeat" description="PPR" evidence="9">
    <location>
        <begin position="736"/>
        <end position="770"/>
    </location>
</feature>
<comment type="subcellular location">
    <subcellularLocation>
        <location evidence="1">Cytoplasm</location>
        <location evidence="1">Cytosol</location>
    </subcellularLocation>
</comment>
<dbReference type="Gene3D" id="3.40.50.12780">
    <property type="entry name" value="N-terminal domain of ligase-like"/>
    <property type="match status" value="2"/>
</dbReference>
<dbReference type="Gramene" id="evm.model.01.23">
    <property type="protein sequence ID" value="cds.evm.model.01.23"/>
    <property type="gene ID" value="evm.TU.01.23"/>
</dbReference>
<feature type="domain" description="AMP-binding enzyme C-terminal" evidence="13">
    <location>
        <begin position="429"/>
        <end position="520"/>
    </location>
</feature>
<evidence type="ECO:0000256" key="4">
    <source>
        <dbReference type="ARBA" id="ARBA00022598"/>
    </source>
</evidence>
<evidence type="ECO:0000256" key="9">
    <source>
        <dbReference type="PROSITE-ProRule" id="PRU00708"/>
    </source>
</evidence>
<feature type="region of interest" description="Disordered" evidence="10">
    <location>
        <begin position="550"/>
        <end position="571"/>
    </location>
</feature>
<feature type="domain" description="AMP-dependent synthetase/ligase" evidence="12">
    <location>
        <begin position="20"/>
        <end position="331"/>
    </location>
</feature>
<dbReference type="PROSITE" id="PS51375">
    <property type="entry name" value="PPR"/>
    <property type="match status" value="6"/>
</dbReference>
<proteinExistence type="inferred from homology"/>
<feature type="region of interest" description="Disordered" evidence="10">
    <location>
        <begin position="598"/>
        <end position="643"/>
    </location>
</feature>
<dbReference type="GO" id="GO:0005829">
    <property type="term" value="C:cytosol"/>
    <property type="evidence" value="ECO:0007669"/>
    <property type="project" value="UniProtKB-SubCell"/>
</dbReference>
<evidence type="ECO:0000256" key="10">
    <source>
        <dbReference type="SAM" id="MobiDB-lite"/>
    </source>
</evidence>
<evidence type="ECO:0000256" key="1">
    <source>
        <dbReference type="ARBA" id="ARBA00004514"/>
    </source>
</evidence>
<dbReference type="InterPro" id="IPR042099">
    <property type="entry name" value="ANL_N_sf"/>
</dbReference>
<dbReference type="GO" id="GO:0005524">
    <property type="term" value="F:ATP binding"/>
    <property type="evidence" value="ECO:0007669"/>
    <property type="project" value="UniProtKB-KW"/>
</dbReference>
<evidence type="ECO:0000256" key="8">
    <source>
        <dbReference type="ARBA" id="ARBA00022840"/>
    </source>
</evidence>
<evidence type="ECO:0000256" key="5">
    <source>
        <dbReference type="ARBA" id="ARBA00022669"/>
    </source>
</evidence>
<evidence type="ECO:0000256" key="7">
    <source>
        <dbReference type="ARBA" id="ARBA00022741"/>
    </source>
</evidence>
<feature type="compositionally biased region" description="Polar residues" evidence="10">
    <location>
        <begin position="598"/>
        <end position="620"/>
    </location>
</feature>
<dbReference type="GO" id="GO:0006032">
    <property type="term" value="P:chitin catabolic process"/>
    <property type="evidence" value="ECO:0007669"/>
    <property type="project" value="InterPro"/>
</dbReference>
<feature type="domain" description="Glycoside hydrolase family 19 catalytic" evidence="11">
    <location>
        <begin position="531"/>
        <end position="592"/>
    </location>
</feature>
<keyword evidence="7" id="KW-0547">Nucleotide-binding</keyword>
<dbReference type="InterPro" id="IPR045851">
    <property type="entry name" value="AMP-bd_C_sf"/>
</dbReference>
<accession>A0A803NKL1</accession>
<feature type="repeat" description="PPR" evidence="9">
    <location>
        <begin position="947"/>
        <end position="981"/>
    </location>
</feature>
<sequence>MEWSSSSENYIGLTPISFLERAGDVFGDETSIIDYDHNISFSWSQTHRTSLQLSYALIHLGISPHDLVVAIAPNIPALYELHFGVPMAGAILSALNYTLDHTTLANIFLQLNPKFIFVDYQFLDLVLKALHTLTQNHNHINNHQPPPTLVLIPPNIQSSSSSSSSFNLPQGSLDYNQLLELAPPPHLHKFEIVRRPNDERDPISVNYTSGSTGNPKGVVYSHRAVYLNSMANIINMGMARSTITSTTRHATVFLWTVDMFRCNGWCFPWAIAAIGGTNVCLRNNDISADVIFDAITQHKVTHLCGKPTLLSILAKASENNKPLSSRVELVVASSVITMEGFDVKDSETMESVPKDGKTIGEIMLRGNTLMSGYVKNPNHNNKETHSGFKEGWYRTGDVGVRHPDGYVEMKDRAVDVVISREGHVVSTLEVEAVLLCHPLVSAVAVVGRRLCKETNDANEQCSSNISSLCAFVKLKIENTNTSSTISSQEIIEFCKERNLPSYMVPNVVIFGDLPLNPTGKVQKFVLRNKGTYAVVSFKIALWFGMTPQGNKPSSHDVIIGRWSPSQSDRSAGEITNIINGGIECGHGRDDRLKLSSPLVQAESQSPIPNNRPSKSRPSARTTRKPNDSTEPTKSPAPFKSPNLSDAKNLFNTIITTARSPLDQRFHNSLLQSYASISTINDSISLLRHMSKTHPSFSPDRSTYHILLIQSCKASDSSLAPVHQTLNLMVNDGSNPDKVTTDIAVRALCSVGRIEDAIEVVKELSLKHAVPDTFTYNFLVRQLCKFRTLSTVYDFIYEMRTEFSVKPDLVTYTILIDNVCNSKNLREATRLLGVLAEEGFKPDCFLYNTIMKGYCMVSKGSEAIGVYNKMKENGIEPDLVTYNTLIFGLSKSGRAKEARKYLSIMAEMGHFPDVVTYTSLMNGLCREGDALGAFALLEEMEDKGCSPNSCTYNTLLYGFCKSRFLEKGIELYRSMKEGGMQLETAAYAAFVRTLCRHGKIAEAYEVFDYAVESKSLTDVVAFSTLEVTLKGLKKATEQSHVM</sequence>
<dbReference type="GO" id="GO:0016874">
    <property type="term" value="F:ligase activity"/>
    <property type="evidence" value="ECO:0007669"/>
    <property type="project" value="UniProtKB-KW"/>
</dbReference>
<dbReference type="Pfam" id="PF00501">
    <property type="entry name" value="AMP-binding"/>
    <property type="match status" value="1"/>
</dbReference>
<dbReference type="GO" id="GO:0016998">
    <property type="term" value="P:cell wall macromolecule catabolic process"/>
    <property type="evidence" value="ECO:0007669"/>
    <property type="project" value="InterPro"/>
</dbReference>
<dbReference type="NCBIfam" id="TIGR00756">
    <property type="entry name" value="PPR"/>
    <property type="match status" value="5"/>
</dbReference>
<dbReference type="Gene3D" id="3.30.300.30">
    <property type="match status" value="1"/>
</dbReference>
<dbReference type="GO" id="GO:0008061">
    <property type="term" value="F:chitin binding"/>
    <property type="evidence" value="ECO:0007669"/>
    <property type="project" value="UniProtKB-KW"/>
</dbReference>
<dbReference type="Pfam" id="PF13041">
    <property type="entry name" value="PPR_2"/>
    <property type="match status" value="3"/>
</dbReference>
<evidence type="ECO:0000313" key="15">
    <source>
        <dbReference type="Proteomes" id="UP000596661"/>
    </source>
</evidence>
<dbReference type="Pfam" id="PF13193">
    <property type="entry name" value="AMP-binding_C"/>
    <property type="match status" value="1"/>
</dbReference>
<dbReference type="PANTHER" id="PTHR43859">
    <property type="entry name" value="ACYL-ACTIVATING ENZYME"/>
    <property type="match status" value="1"/>
</dbReference>
<dbReference type="Proteomes" id="UP000596661">
    <property type="component" value="Chromosome 1"/>
</dbReference>
<dbReference type="Gene3D" id="1.25.40.10">
    <property type="entry name" value="Tetratricopeptide repeat domain"/>
    <property type="match status" value="3"/>
</dbReference>
<dbReference type="EnsemblPlants" id="evm.model.01.23">
    <property type="protein sequence ID" value="cds.evm.model.01.23"/>
    <property type="gene ID" value="evm.TU.01.23"/>
</dbReference>
<evidence type="ECO:0000259" key="11">
    <source>
        <dbReference type="Pfam" id="PF00182"/>
    </source>
</evidence>
<keyword evidence="3" id="KW-0963">Cytoplasm</keyword>
<evidence type="ECO:0000256" key="6">
    <source>
        <dbReference type="ARBA" id="ARBA00022737"/>
    </source>
</evidence>
<evidence type="ECO:0000259" key="13">
    <source>
        <dbReference type="Pfam" id="PF13193"/>
    </source>
</evidence>
<dbReference type="InterPro" id="IPR011990">
    <property type="entry name" value="TPR-like_helical_dom_sf"/>
</dbReference>
<dbReference type="InterPro" id="IPR025110">
    <property type="entry name" value="AMP-bd_C"/>
</dbReference>
<reference evidence="14" key="2">
    <citation type="submission" date="2021-03" db="UniProtKB">
        <authorList>
            <consortium name="EnsemblPlants"/>
        </authorList>
    </citation>
    <scope>IDENTIFICATION</scope>
</reference>
<evidence type="ECO:0000256" key="2">
    <source>
        <dbReference type="ARBA" id="ARBA00006432"/>
    </source>
</evidence>
<comment type="similarity">
    <text evidence="2">Belongs to the ATP-dependent AMP-binding enzyme family.</text>
</comment>
<feature type="repeat" description="PPR" evidence="9">
    <location>
        <begin position="842"/>
        <end position="876"/>
    </location>
</feature>